<keyword evidence="4" id="KW-1185">Reference proteome</keyword>
<feature type="domain" description="SWIM-type" evidence="2">
    <location>
        <begin position="53"/>
        <end position="87"/>
    </location>
</feature>
<keyword evidence="1" id="KW-0479">Metal-binding</keyword>
<comment type="caution">
    <text evidence="3">The sequence shown here is derived from an EMBL/GenBank/DDBJ whole genome shotgun (WGS) entry which is preliminary data.</text>
</comment>
<dbReference type="RefSeq" id="WP_317548952.1">
    <property type="nucleotide sequence ID" value="NZ_JAWLKE010000006.1"/>
</dbReference>
<gene>
    <name evidence="3" type="ORF">R3P95_16935</name>
</gene>
<dbReference type="EMBL" id="JAWLKE010000006">
    <property type="protein sequence ID" value="MDV6232238.1"/>
    <property type="molecule type" value="Genomic_DNA"/>
</dbReference>
<evidence type="ECO:0000259" key="2">
    <source>
        <dbReference type="PROSITE" id="PS50966"/>
    </source>
</evidence>
<keyword evidence="1" id="KW-0862">Zinc</keyword>
<reference evidence="3 4" key="1">
    <citation type="submission" date="2023-10" db="EMBL/GenBank/DDBJ databases">
        <title>Development of a sustainable strategy for remediation of hydrocarbon-contaminated territories based on the waste exchange concept.</title>
        <authorList>
            <person name="Krivoruchko A."/>
        </authorList>
    </citation>
    <scope>NUCLEOTIDE SEQUENCE [LARGE SCALE GENOMIC DNA]</scope>
    <source>
        <strain evidence="3 4">IEGM 1322</strain>
    </source>
</reference>
<sequence>MTARPDLAALTDDALAAVANRGLLKRALRMQSTEPPTLSVSEDAVVAHYADGVETILAAESAFTDASCTCEATGICRHLVGLVVAYRLLHPAAPSTTWSPAEFDDGALIAHLGASALRRAEKIRRTGYSATVHRSRGDDPSVRVELPHSTVRFLVPHELTLARSSASDEATPESIALAVWAVREADARHNDTVHVGGSVMPESTTAGAALLLARTVLVDGVAHLTEVQYVALRRTVRSIQAGTAVWLADACAELLDQVEAYRSRHAGHSRIRAATVIAEIDARVRAGRSQDSSIAATALGTNTPSETPLRKTRLIALGTHVTGTGPNIRADLYFAEPDSDTVHLLQTEWTEPSGEIPTGHALSKRRVAGTTIEALASSTVVTESAVRQANHRIRLGRRGIGRTAIMPLSTDTWSKSLTVINDYGAEYTRLAGRTPSVVSERILTRGVGVVHVESVLSKEYSSASQQLTIRVRDERQTAAEVVVDYRSYAPRAMDAVDSCLSTGPAAVAGRLSIRNGLLQISPFAIAGVGGVVVPDLEAPDTATSTLPTRTDLLQSAPNTALELLADLAHKGLRHASATDTTYLRRSAVQLAGSGMTTTASALTRVADSVSGDIGDLLDAWLHALLRLAVAQEC</sequence>
<dbReference type="InterPro" id="IPR007527">
    <property type="entry name" value="Znf_SWIM"/>
</dbReference>
<organism evidence="3 4">
    <name type="scientific">Rhodococcus cercidiphylli</name>
    <dbReference type="NCBI Taxonomy" id="489916"/>
    <lineage>
        <taxon>Bacteria</taxon>
        <taxon>Bacillati</taxon>
        <taxon>Actinomycetota</taxon>
        <taxon>Actinomycetes</taxon>
        <taxon>Mycobacteriales</taxon>
        <taxon>Nocardiaceae</taxon>
        <taxon>Rhodococcus</taxon>
    </lineage>
</organism>
<dbReference type="Proteomes" id="UP001185899">
    <property type="component" value="Unassembled WGS sequence"/>
</dbReference>
<accession>A0ABU4B189</accession>
<evidence type="ECO:0000256" key="1">
    <source>
        <dbReference type="PROSITE-ProRule" id="PRU00325"/>
    </source>
</evidence>
<proteinExistence type="predicted"/>
<evidence type="ECO:0000313" key="4">
    <source>
        <dbReference type="Proteomes" id="UP001185899"/>
    </source>
</evidence>
<protein>
    <recommendedName>
        <fullName evidence="2">SWIM-type domain-containing protein</fullName>
    </recommendedName>
</protein>
<evidence type="ECO:0000313" key="3">
    <source>
        <dbReference type="EMBL" id="MDV6232238.1"/>
    </source>
</evidence>
<name>A0ABU4B189_9NOCA</name>
<keyword evidence="1" id="KW-0863">Zinc-finger</keyword>
<dbReference type="PROSITE" id="PS50966">
    <property type="entry name" value="ZF_SWIM"/>
    <property type="match status" value="1"/>
</dbReference>